<gene>
    <name evidence="3" type="ORF">FM101_09950</name>
</gene>
<dbReference type="EMBL" id="FUHW01000035">
    <property type="protein sequence ID" value="SJM66631.1"/>
    <property type="molecule type" value="Genomic_DNA"/>
</dbReference>
<dbReference type="Gene3D" id="3.40.50.10540">
    <property type="entry name" value="Crotonobetainyl-coa:carnitine coa-transferase, domain 1"/>
    <property type="match status" value="1"/>
</dbReference>
<name>A0A1R4GEM2_9MICC</name>
<dbReference type="PANTHER" id="PTHR48207">
    <property type="entry name" value="SUCCINATE--HYDROXYMETHYLGLUTARATE COA-TRANSFERASE"/>
    <property type="match status" value="1"/>
</dbReference>
<sequence>MSPTNAPSPSTAGGPLAGYTVLDLTRALAGPHAGMMLGDLGARVIKVETPDTGDDTRIWGPPFVGPEDDPQATYFLSCNRNKESLSLDLKSEEGRATLTALIRRSDALLENFRSGVLTRLGFSMETLQELNPRLVILSITGFGHDGPEAKRSGYDQIVQGEAGLMSLTGSGPDDPQRVGVPITDLLSGMYGAYGVLAALLEREKTGRGQVVRTSLLASAIGVHAFQGTRATVAGEVPRAQGNHHPSIAPYGLFACRGGNVQISVGSHKLWKALTGAFGIDGEDPDFATNAERVHHREKLITVIEDAFSAYAPAELLEKLNEAGVPAGKVRTLDEVYAWEQVKSQGLLVDVEHPVLGTIQLPGPPLRFFDAATAEETTRTAHTSPPLLNADAESIRSWLEEENPAPSAGVPDATD</sequence>
<accession>A0A1R4GEM2</accession>
<dbReference type="PANTHER" id="PTHR48207:SF3">
    <property type="entry name" value="SUCCINATE--HYDROXYMETHYLGLUTARATE COA-TRANSFERASE"/>
    <property type="match status" value="1"/>
</dbReference>
<evidence type="ECO:0000313" key="4">
    <source>
        <dbReference type="Proteomes" id="UP000195913"/>
    </source>
</evidence>
<keyword evidence="1 3" id="KW-0808">Transferase</keyword>
<dbReference type="InterPro" id="IPR023606">
    <property type="entry name" value="CoA-Trfase_III_dom_1_sf"/>
</dbReference>
<evidence type="ECO:0000256" key="1">
    <source>
        <dbReference type="ARBA" id="ARBA00022679"/>
    </source>
</evidence>
<dbReference type="InterPro" id="IPR003673">
    <property type="entry name" value="CoA-Trfase_fam_III"/>
</dbReference>
<dbReference type="SUPFAM" id="SSF89796">
    <property type="entry name" value="CoA-transferase family III (CaiB/BaiF)"/>
    <property type="match status" value="1"/>
</dbReference>
<keyword evidence="4" id="KW-1185">Reference proteome</keyword>
<proteinExistence type="predicted"/>
<evidence type="ECO:0000256" key="2">
    <source>
        <dbReference type="SAM" id="MobiDB-lite"/>
    </source>
</evidence>
<evidence type="ECO:0000313" key="3">
    <source>
        <dbReference type="EMBL" id="SJM66631.1"/>
    </source>
</evidence>
<dbReference type="RefSeq" id="WP_086999042.1">
    <property type="nucleotide sequence ID" value="NZ_FUHW01000035.1"/>
</dbReference>
<dbReference type="EC" id="2.8.3.16" evidence="3"/>
<reference evidence="3 4" key="1">
    <citation type="submission" date="2017-02" db="EMBL/GenBank/DDBJ databases">
        <authorList>
            <person name="Peterson S.W."/>
        </authorList>
    </citation>
    <scope>NUCLEOTIDE SEQUENCE [LARGE SCALE GENOMIC DNA]</scope>
    <source>
        <strain evidence="3 4">B Ar 00.02</strain>
    </source>
</reference>
<feature type="region of interest" description="Disordered" evidence="2">
    <location>
        <begin position="374"/>
        <end position="414"/>
    </location>
</feature>
<dbReference type="InterPro" id="IPR044855">
    <property type="entry name" value="CoA-Trfase_III_dom3_sf"/>
</dbReference>
<dbReference type="InterPro" id="IPR050483">
    <property type="entry name" value="CoA-transferase_III_domain"/>
</dbReference>
<dbReference type="AlphaFoldDB" id="A0A1R4GEM2"/>
<dbReference type="Pfam" id="PF02515">
    <property type="entry name" value="CoA_transf_3"/>
    <property type="match status" value="1"/>
</dbReference>
<protein>
    <submittedName>
        <fullName evidence="3">Probable formyl-CoA transferase</fullName>
        <ecNumber evidence="3">2.8.3.16</ecNumber>
    </submittedName>
</protein>
<dbReference type="Gene3D" id="3.30.1540.10">
    <property type="entry name" value="formyl-coa transferase, domain 3"/>
    <property type="match status" value="1"/>
</dbReference>
<dbReference type="Proteomes" id="UP000195913">
    <property type="component" value="Unassembled WGS sequence"/>
</dbReference>
<organism evidence="3 4">
    <name type="scientific">Arthrobacter rhombi</name>
    <dbReference type="NCBI Taxonomy" id="71253"/>
    <lineage>
        <taxon>Bacteria</taxon>
        <taxon>Bacillati</taxon>
        <taxon>Actinomycetota</taxon>
        <taxon>Actinomycetes</taxon>
        <taxon>Micrococcales</taxon>
        <taxon>Micrococcaceae</taxon>
        <taxon>Arthrobacter</taxon>
    </lineage>
</organism>
<dbReference type="GO" id="GO:0033608">
    <property type="term" value="F:formyl-CoA transferase activity"/>
    <property type="evidence" value="ECO:0007669"/>
    <property type="project" value="UniProtKB-EC"/>
</dbReference>